<evidence type="ECO:0000313" key="9">
    <source>
        <dbReference type="EMBL" id="XBS91582.1"/>
    </source>
</evidence>
<dbReference type="SUPFAM" id="SSF55785">
    <property type="entry name" value="PYP-like sensor domain (PAS domain)"/>
    <property type="match status" value="2"/>
</dbReference>
<dbReference type="SUPFAM" id="SSF55874">
    <property type="entry name" value="ATPase domain of HSP90 chaperone/DNA topoisomerase II/histidine kinase"/>
    <property type="match status" value="1"/>
</dbReference>
<dbReference type="Pfam" id="PF08448">
    <property type="entry name" value="PAS_4"/>
    <property type="match status" value="2"/>
</dbReference>
<dbReference type="Gene3D" id="3.30.565.10">
    <property type="entry name" value="Histidine kinase-like ATPase, C-terminal domain"/>
    <property type="match status" value="1"/>
</dbReference>
<dbReference type="NCBIfam" id="TIGR00229">
    <property type="entry name" value="sensory_box"/>
    <property type="match status" value="1"/>
</dbReference>
<feature type="coiled-coil region" evidence="5">
    <location>
        <begin position="289"/>
        <end position="316"/>
    </location>
</feature>
<evidence type="ECO:0000259" key="8">
    <source>
        <dbReference type="PROSITE" id="PS50112"/>
    </source>
</evidence>
<dbReference type="SUPFAM" id="SSF52172">
    <property type="entry name" value="CheY-like"/>
    <property type="match status" value="1"/>
</dbReference>
<dbReference type="SMART" id="SM00387">
    <property type="entry name" value="HATPase_c"/>
    <property type="match status" value="1"/>
</dbReference>
<dbReference type="AlphaFoldDB" id="A0AAU7QPF3"/>
<dbReference type="InterPro" id="IPR036097">
    <property type="entry name" value="HisK_dim/P_sf"/>
</dbReference>
<evidence type="ECO:0000256" key="5">
    <source>
        <dbReference type="SAM" id="Coils"/>
    </source>
</evidence>
<dbReference type="Pfam" id="PF08447">
    <property type="entry name" value="PAS_3"/>
    <property type="match status" value="1"/>
</dbReference>
<dbReference type="InterPro" id="IPR001789">
    <property type="entry name" value="Sig_transdc_resp-reg_receiver"/>
</dbReference>
<dbReference type="InterPro" id="IPR003594">
    <property type="entry name" value="HATPase_dom"/>
</dbReference>
<dbReference type="InterPro" id="IPR036890">
    <property type="entry name" value="HATPase_C_sf"/>
</dbReference>
<dbReference type="GO" id="GO:0000155">
    <property type="term" value="F:phosphorelay sensor kinase activity"/>
    <property type="evidence" value="ECO:0007669"/>
    <property type="project" value="InterPro"/>
</dbReference>
<evidence type="ECO:0000256" key="1">
    <source>
        <dbReference type="ARBA" id="ARBA00000085"/>
    </source>
</evidence>
<dbReference type="EC" id="2.7.13.3" evidence="2"/>
<dbReference type="InterPro" id="IPR004358">
    <property type="entry name" value="Sig_transdc_His_kin-like_C"/>
</dbReference>
<evidence type="ECO:0000256" key="4">
    <source>
        <dbReference type="PROSITE-ProRule" id="PRU00169"/>
    </source>
</evidence>
<comment type="catalytic activity">
    <reaction evidence="1">
        <text>ATP + protein L-histidine = ADP + protein N-phospho-L-histidine.</text>
        <dbReference type="EC" id="2.7.13.3"/>
    </reaction>
</comment>
<dbReference type="Gene3D" id="3.30.450.20">
    <property type="entry name" value="PAS domain"/>
    <property type="match status" value="3"/>
</dbReference>
<dbReference type="InterPro" id="IPR005467">
    <property type="entry name" value="His_kinase_dom"/>
</dbReference>
<dbReference type="InterPro" id="IPR000014">
    <property type="entry name" value="PAS"/>
</dbReference>
<feature type="domain" description="Response regulatory" evidence="7">
    <location>
        <begin position="704"/>
        <end position="820"/>
    </location>
</feature>
<dbReference type="InterPro" id="IPR013655">
    <property type="entry name" value="PAS_fold_3"/>
</dbReference>
<dbReference type="SMART" id="SM00448">
    <property type="entry name" value="REC"/>
    <property type="match status" value="1"/>
</dbReference>
<dbReference type="PROSITE" id="PS50109">
    <property type="entry name" value="HIS_KIN"/>
    <property type="match status" value="1"/>
</dbReference>
<dbReference type="SMART" id="SM00388">
    <property type="entry name" value="HisKA"/>
    <property type="match status" value="1"/>
</dbReference>
<dbReference type="PRINTS" id="PR00344">
    <property type="entry name" value="BCTRLSENSOR"/>
</dbReference>
<evidence type="ECO:0000259" key="7">
    <source>
        <dbReference type="PROSITE" id="PS50110"/>
    </source>
</evidence>
<dbReference type="CDD" id="cd16919">
    <property type="entry name" value="HATPase_CckA-like"/>
    <property type="match status" value="1"/>
</dbReference>
<dbReference type="PROSITE" id="PS50112">
    <property type="entry name" value="PAS"/>
    <property type="match status" value="1"/>
</dbReference>
<dbReference type="InterPro" id="IPR003661">
    <property type="entry name" value="HisK_dim/P_dom"/>
</dbReference>
<dbReference type="InterPro" id="IPR011006">
    <property type="entry name" value="CheY-like_superfamily"/>
</dbReference>
<dbReference type="Pfam" id="PF00512">
    <property type="entry name" value="HisKA"/>
    <property type="match status" value="1"/>
</dbReference>
<accession>A0AAU7QPF3</accession>
<dbReference type="InterPro" id="IPR035965">
    <property type="entry name" value="PAS-like_dom_sf"/>
</dbReference>
<dbReference type="Gene3D" id="1.10.287.130">
    <property type="match status" value="1"/>
</dbReference>
<dbReference type="CDD" id="cd18161">
    <property type="entry name" value="REC_hyHK_blue-like"/>
    <property type="match status" value="1"/>
</dbReference>
<feature type="modified residue" description="4-aspartylphosphate" evidence="4">
    <location>
        <position position="754"/>
    </location>
</feature>
<dbReference type="PANTHER" id="PTHR43065:SF42">
    <property type="entry name" value="TWO-COMPONENT SENSOR PPRA"/>
    <property type="match status" value="1"/>
</dbReference>
<proteinExistence type="predicted"/>
<dbReference type="SUPFAM" id="SSF47384">
    <property type="entry name" value="Homodimeric domain of signal transducing histidine kinase"/>
    <property type="match status" value="1"/>
</dbReference>
<evidence type="ECO:0000259" key="6">
    <source>
        <dbReference type="PROSITE" id="PS50109"/>
    </source>
</evidence>
<dbReference type="CDD" id="cd00130">
    <property type="entry name" value="PAS"/>
    <property type="match status" value="1"/>
</dbReference>
<gene>
    <name evidence="9" type="ORF">ABNK63_08130</name>
</gene>
<reference evidence="9" key="1">
    <citation type="submission" date="2024-06" db="EMBL/GenBank/DDBJ databases">
        <authorList>
            <person name="Sun Y."/>
        </authorList>
    </citation>
    <scope>NUCLEOTIDE SEQUENCE</scope>
    <source>
        <strain evidence="9">IGA1.0</strain>
    </source>
</reference>
<protein>
    <recommendedName>
        <fullName evidence="2">histidine kinase</fullName>
        <ecNumber evidence="2">2.7.13.3</ecNumber>
    </recommendedName>
</protein>
<feature type="domain" description="Histidine kinase" evidence="6">
    <location>
        <begin position="457"/>
        <end position="681"/>
    </location>
</feature>
<name>A0AAU7QPF3_9GAMM</name>
<dbReference type="SMART" id="SM00091">
    <property type="entry name" value="PAS"/>
    <property type="match status" value="2"/>
</dbReference>
<dbReference type="InterPro" id="IPR013656">
    <property type="entry name" value="PAS_4"/>
</dbReference>
<dbReference type="PANTHER" id="PTHR43065">
    <property type="entry name" value="SENSOR HISTIDINE KINASE"/>
    <property type="match status" value="1"/>
</dbReference>
<dbReference type="RefSeq" id="WP_350017126.1">
    <property type="nucleotide sequence ID" value="NZ_CP157948.1"/>
</dbReference>
<dbReference type="PROSITE" id="PS50110">
    <property type="entry name" value="RESPONSE_REGULATORY"/>
    <property type="match status" value="1"/>
</dbReference>
<keyword evidence="5" id="KW-0175">Coiled coil</keyword>
<evidence type="ECO:0000256" key="2">
    <source>
        <dbReference type="ARBA" id="ARBA00012438"/>
    </source>
</evidence>
<keyword evidence="3 4" id="KW-0597">Phosphoprotein</keyword>
<feature type="domain" description="PAS" evidence="8">
    <location>
        <begin position="334"/>
        <end position="387"/>
    </location>
</feature>
<organism evidence="9">
    <name type="scientific">Rhodanobacter sp. IGA1.0</name>
    <dbReference type="NCBI Taxonomy" id="3158582"/>
    <lineage>
        <taxon>Bacteria</taxon>
        <taxon>Pseudomonadati</taxon>
        <taxon>Pseudomonadota</taxon>
        <taxon>Gammaproteobacteria</taxon>
        <taxon>Lysobacterales</taxon>
        <taxon>Rhodanobacteraceae</taxon>
        <taxon>Rhodanobacter</taxon>
    </lineage>
</organism>
<dbReference type="Pfam" id="PF02518">
    <property type="entry name" value="HATPase_c"/>
    <property type="match status" value="1"/>
</dbReference>
<dbReference type="EMBL" id="CP157948">
    <property type="protein sequence ID" value="XBS91582.1"/>
    <property type="molecule type" value="Genomic_DNA"/>
</dbReference>
<dbReference type="Gene3D" id="3.40.50.2300">
    <property type="match status" value="1"/>
</dbReference>
<dbReference type="CDD" id="cd00082">
    <property type="entry name" value="HisKA"/>
    <property type="match status" value="1"/>
</dbReference>
<evidence type="ECO:0000256" key="3">
    <source>
        <dbReference type="ARBA" id="ARBA00022553"/>
    </source>
</evidence>
<sequence length="822" mass="89813">MADASFLAGGDEMGALMRAHDWASHPLGKPELWPQALRTAIRLMLNSRHQMGMFWGGEAIWFYNDAYAQTLTVERHPCSLGLPGRQVWPEIWADIGAQVSQVMAGGSATWHENQHLLIHRNGRDEDTYWTYSYSPIDDESAPGGVGGVLVVCTETTEQVLVSRRAVEERQRLAELFEQAPSFMAMLRGPEHIFELTNPSYVRLIGERNVLGRSVAEALPDAAAQGFVGLLDTVYESGEPYVAVATPFAMQPAPGAPISQRYLDFVYQPIRNALGEVTGIFVEGTDVTERALAENALRSSEARLRALNADLELQVAQRMHGRARTWQLSTDLVGVLNAEGIFELSNPAWQSVLGWPEETIARTPFFDFLHPDDLARNRLAFARAIELGEPALCFENRYRHANGGYRWLSWVAIPEDDKIYCSARDITADKEAAESLARTEAALRQSQKMEAVGKLTGGLAHDFNNLLGGIMGAMEAARAKLDQGKIEDVPRYLALSETAVRRAASLTQRLLAFSRQQTLDPRSTDINRLVAGMEELIRRTIGPAIQLEVVGAGGLWPSLVDPPQLESALLNLCINARDAMPDGGRLTIETANRSLDDYAAAACELEPGQYVSLSVTDNGSGMSPEVIARAFDPFFTTKPIGQGTGLGLSMIYGFARQSGGQVRIYSEPGAGSTLSIYLPRHHEPAVDPETTQPARLAEAPPQSETILVVEDEPSIRELVCEVLADAGYTVLQAGDGSAGLRILQTGTTIDLLITDVGLPGAMNGRQMADTARSTRPQLKILFMTGYAENSIVGNGNLEPDMHVLTKPFSLDALRRRIRDILPG</sequence>
<dbReference type="Pfam" id="PF00072">
    <property type="entry name" value="Response_reg"/>
    <property type="match status" value="1"/>
</dbReference>